<dbReference type="InterPro" id="IPR001091">
    <property type="entry name" value="RM_Methyltransferase"/>
</dbReference>
<dbReference type="Gene3D" id="3.40.50.150">
    <property type="entry name" value="Vaccinia Virus protein VP39"/>
    <property type="match status" value="2"/>
</dbReference>
<feature type="region of interest" description="Disordered" evidence="9">
    <location>
        <begin position="1"/>
        <end position="34"/>
    </location>
</feature>
<evidence type="ECO:0000256" key="2">
    <source>
        <dbReference type="ARBA" id="ARBA00022603"/>
    </source>
</evidence>
<dbReference type="InterPro" id="IPR029063">
    <property type="entry name" value="SAM-dependent_MTases_sf"/>
</dbReference>
<name>A0A6B1IST9_9EURY</name>
<comment type="similarity">
    <text evidence="1">Belongs to the N(4)/N(6)-methyltransferase family. N(4) subfamily.</text>
</comment>
<dbReference type="GO" id="GO:0032259">
    <property type="term" value="P:methylation"/>
    <property type="evidence" value="ECO:0007669"/>
    <property type="project" value="UniProtKB-KW"/>
</dbReference>
<feature type="compositionally biased region" description="Acidic residues" evidence="9">
    <location>
        <begin position="17"/>
        <end position="28"/>
    </location>
</feature>
<accession>A0A6B1IST9</accession>
<organism evidence="11 12">
    <name type="scientific">Halorubrum distributum</name>
    <dbReference type="NCBI Taxonomy" id="29283"/>
    <lineage>
        <taxon>Archaea</taxon>
        <taxon>Methanobacteriati</taxon>
        <taxon>Methanobacteriota</taxon>
        <taxon>Stenosarchaea group</taxon>
        <taxon>Halobacteria</taxon>
        <taxon>Halobacteriales</taxon>
        <taxon>Haloferacaceae</taxon>
        <taxon>Halorubrum</taxon>
        <taxon>Halorubrum distributum group</taxon>
    </lineage>
</organism>
<evidence type="ECO:0000313" key="12">
    <source>
        <dbReference type="Proteomes" id="UP000452321"/>
    </source>
</evidence>
<evidence type="ECO:0000313" key="11">
    <source>
        <dbReference type="EMBL" id="MYL66611.1"/>
    </source>
</evidence>
<dbReference type="EMBL" id="WMFC01000002">
    <property type="protein sequence ID" value="MYL66611.1"/>
    <property type="molecule type" value="Genomic_DNA"/>
</dbReference>
<protein>
    <recommendedName>
        <fullName evidence="8">Type II methyltransferase</fullName>
        <ecNumber evidence="8">2.1.1.113</ecNumber>
    </recommendedName>
    <alternativeName>
        <fullName evidence="8">N-4 cytosine-specific methyltransferase</fullName>
    </alternativeName>
</protein>
<evidence type="ECO:0000256" key="1">
    <source>
        <dbReference type="ARBA" id="ARBA00010203"/>
    </source>
</evidence>
<dbReference type="RefSeq" id="WP_159357906.1">
    <property type="nucleotide sequence ID" value="NZ_WMFC01000002.1"/>
</dbReference>
<evidence type="ECO:0000256" key="8">
    <source>
        <dbReference type="RuleBase" id="RU362026"/>
    </source>
</evidence>
<evidence type="ECO:0000256" key="5">
    <source>
        <dbReference type="ARBA" id="ARBA00022747"/>
    </source>
</evidence>
<keyword evidence="5 8" id="KW-0680">Restriction system</keyword>
<dbReference type="GO" id="GO:0003677">
    <property type="term" value="F:DNA binding"/>
    <property type="evidence" value="ECO:0007669"/>
    <property type="project" value="UniProtKB-KW"/>
</dbReference>
<keyword evidence="3" id="KW-0808">Transferase</keyword>
<feature type="domain" description="DNA methylase N-4/N-6" evidence="10">
    <location>
        <begin position="65"/>
        <end position="133"/>
    </location>
</feature>
<keyword evidence="2 8" id="KW-0489">Methyltransferase</keyword>
<dbReference type="InterPro" id="IPR002941">
    <property type="entry name" value="DNA_methylase_N4/N6"/>
</dbReference>
<evidence type="ECO:0000256" key="7">
    <source>
        <dbReference type="ARBA" id="ARBA00049120"/>
    </source>
</evidence>
<dbReference type="GO" id="GO:0015667">
    <property type="term" value="F:site-specific DNA-methyltransferase (cytosine-N4-specific) activity"/>
    <property type="evidence" value="ECO:0007669"/>
    <property type="project" value="UniProtKB-EC"/>
</dbReference>
<dbReference type="Proteomes" id="UP000452321">
    <property type="component" value="Unassembled WGS sequence"/>
</dbReference>
<proteinExistence type="inferred from homology"/>
<evidence type="ECO:0000256" key="4">
    <source>
        <dbReference type="ARBA" id="ARBA00022691"/>
    </source>
</evidence>
<dbReference type="GO" id="GO:0009307">
    <property type="term" value="P:DNA restriction-modification system"/>
    <property type="evidence" value="ECO:0007669"/>
    <property type="project" value="UniProtKB-KW"/>
</dbReference>
<gene>
    <name evidence="11" type="ORF">GLW30_02545</name>
</gene>
<dbReference type="GO" id="GO:0008170">
    <property type="term" value="F:N-methyltransferase activity"/>
    <property type="evidence" value="ECO:0007669"/>
    <property type="project" value="InterPro"/>
</dbReference>
<dbReference type="InterPro" id="IPR017985">
    <property type="entry name" value="MeTrfase_CN4_CS"/>
</dbReference>
<keyword evidence="6" id="KW-0238">DNA-binding</keyword>
<evidence type="ECO:0000256" key="6">
    <source>
        <dbReference type="ARBA" id="ARBA00023125"/>
    </source>
</evidence>
<dbReference type="AlphaFoldDB" id="A0A6B1IST9"/>
<evidence type="ECO:0000259" key="10">
    <source>
        <dbReference type="Pfam" id="PF01555"/>
    </source>
</evidence>
<comment type="caution">
    <text evidence="11">The sequence shown here is derived from an EMBL/GenBank/DDBJ whole genome shotgun (WGS) entry which is preliminary data.</text>
</comment>
<feature type="domain" description="DNA methylase N-4/N-6" evidence="10">
    <location>
        <begin position="168"/>
        <end position="304"/>
    </location>
</feature>
<comment type="catalytic activity">
    <reaction evidence="7 8">
        <text>a 2'-deoxycytidine in DNA + S-adenosyl-L-methionine = an N(4)-methyl-2'-deoxycytidine in DNA + S-adenosyl-L-homocysteine + H(+)</text>
        <dbReference type="Rhea" id="RHEA:16857"/>
        <dbReference type="Rhea" id="RHEA-COMP:11369"/>
        <dbReference type="Rhea" id="RHEA-COMP:13674"/>
        <dbReference type="ChEBI" id="CHEBI:15378"/>
        <dbReference type="ChEBI" id="CHEBI:57856"/>
        <dbReference type="ChEBI" id="CHEBI:59789"/>
        <dbReference type="ChEBI" id="CHEBI:85452"/>
        <dbReference type="ChEBI" id="CHEBI:137933"/>
        <dbReference type="EC" id="2.1.1.113"/>
    </reaction>
</comment>
<sequence>MTKNWGDLNVDDRESPSETDSDVEIADEAEVKKDGTYDERNTLNNLTGKEWIKRTRSIVFQEGLGAGHDHAQIEHEHPATYPYKNVKSLIEFFTKTGEKVLDPFAGVASTQKACALADRQGVGVELTKKWVDLGRKRLEREVPDASEQEHLHGDSREVLKQFEEGEFQFIITSPPYWGILNKEDDYKAQEREQEGYDTNYSEKEADLGNIEDYEEFLGELEPIFSECYRVLEEKQYIAVVVSDFRHNSEYIPFHQDTTDLLRDVGFTLQGIKILVQNQKNLYPYGYPYAYVPNIHHQYIVICRKE</sequence>
<evidence type="ECO:0000256" key="3">
    <source>
        <dbReference type="ARBA" id="ARBA00022679"/>
    </source>
</evidence>
<dbReference type="EC" id="2.1.1.113" evidence="8"/>
<keyword evidence="4 8" id="KW-0949">S-adenosyl-L-methionine</keyword>
<reference evidence="11 12" key="1">
    <citation type="submission" date="2019-11" db="EMBL/GenBank/DDBJ databases">
        <title>Genome sequences of 17 halophilic strains isolated from different environments.</title>
        <authorList>
            <person name="Furrow R.E."/>
        </authorList>
    </citation>
    <scope>NUCLEOTIDE SEQUENCE [LARGE SCALE GENOMIC DNA]</scope>
    <source>
        <strain evidence="11 12">22502_06_Cabo</strain>
    </source>
</reference>
<dbReference type="SUPFAM" id="SSF53335">
    <property type="entry name" value="S-adenosyl-L-methionine-dependent methyltransferases"/>
    <property type="match status" value="2"/>
</dbReference>
<dbReference type="Pfam" id="PF01555">
    <property type="entry name" value="N6_N4_Mtase"/>
    <property type="match status" value="2"/>
</dbReference>
<evidence type="ECO:0000256" key="9">
    <source>
        <dbReference type="SAM" id="MobiDB-lite"/>
    </source>
</evidence>
<dbReference type="PROSITE" id="PS00093">
    <property type="entry name" value="N4_MTASE"/>
    <property type="match status" value="1"/>
</dbReference>
<dbReference type="PRINTS" id="PR00508">
    <property type="entry name" value="S21N4MTFRASE"/>
</dbReference>